<comment type="caution">
    <text evidence="2">The sequence shown here is derived from an EMBL/GenBank/DDBJ whole genome shotgun (WGS) entry which is preliminary data.</text>
</comment>
<keyword evidence="3" id="KW-1185">Reference proteome</keyword>
<sequence length="681" mass="75610">MFARISGILLLLGLYVSASAQSSTYFKSSDNLYHIYLPGGWTKQASTKGMPLSLQPPDSKKTDFPTALTLETGSLAAGYEKAGIREIAKAEEAIMKQQFGQTLTITSNEFRIINNKEWWHFVFSVKASKKLSYRFNIFKTIHNQVTYTLSYRGEEGEYYANQQPAINAIWSFMFYTSDDTEYKDSQGAIDNATALRQLQPFSGTYVFFIEDNSGRVKQTITIGDSAQGKYKAMERREIFRNGKNNLFEAALRPESIEGDVITLSTDAVSIFDNTLNLRKASYKLQKNSEGFAAVMWARDSTFKSMDMVFVKQKSPVQTKAQVVPATAGVKNEVDGLGVIKDPMTAADEADNLKRFGNGKVSRALPNELKLVTSGNKTVSLKDDGSTSYKFLGSVKELNSYVIQRLEEEDVLSYIVVNKTTGAVSDLPALDYRLSPDKKWMVVYNNALSAQDLESASFIRILSVSDAGIKESYEVTTAEPGSKKGWAPASVKWAGNSSIEVEKEAIVSGKKGAAGKTSLNFNNGKWVMAAAQQQPVPGATLVPSVTDRVMKGGKTPDELGRILLAAMKSNDVKTWYACIMEGSLEEVTASFKKVREHFTTQGLSDWSKVQFSRVTYSKDSYNTDPERSIFTFYNIEFTYEKDFIGLLKGSVNSARIELIGGKYYLLRGLNDGGMMRKGQYNR</sequence>
<evidence type="ECO:0000256" key="1">
    <source>
        <dbReference type="SAM" id="SignalP"/>
    </source>
</evidence>
<feature type="signal peptide" evidence="1">
    <location>
        <begin position="1"/>
        <end position="20"/>
    </location>
</feature>
<evidence type="ECO:0000313" key="2">
    <source>
        <dbReference type="EMBL" id="MCG2615085.1"/>
    </source>
</evidence>
<proteinExistence type="predicted"/>
<name>A0ABS9KRY8_9BACT</name>
<accession>A0ABS9KRY8</accession>
<reference evidence="2" key="1">
    <citation type="submission" date="2022-01" db="EMBL/GenBank/DDBJ databases">
        <authorList>
            <person name="Jo J.-H."/>
            <person name="Im W.-T."/>
        </authorList>
    </citation>
    <scope>NUCLEOTIDE SEQUENCE</scope>
    <source>
        <strain evidence="2">NA20</strain>
    </source>
</reference>
<dbReference type="EMBL" id="JAKLTR010000007">
    <property type="protein sequence ID" value="MCG2615085.1"/>
    <property type="molecule type" value="Genomic_DNA"/>
</dbReference>
<gene>
    <name evidence="2" type="ORF">LZZ85_12370</name>
</gene>
<feature type="chain" id="PRO_5047174507" evidence="1">
    <location>
        <begin position="21"/>
        <end position="681"/>
    </location>
</feature>
<dbReference type="Proteomes" id="UP001165367">
    <property type="component" value="Unassembled WGS sequence"/>
</dbReference>
<protein>
    <submittedName>
        <fullName evidence="2">Uncharacterized protein</fullName>
    </submittedName>
</protein>
<evidence type="ECO:0000313" key="3">
    <source>
        <dbReference type="Proteomes" id="UP001165367"/>
    </source>
</evidence>
<dbReference type="RefSeq" id="WP_237872110.1">
    <property type="nucleotide sequence ID" value="NZ_JAKLTR010000007.1"/>
</dbReference>
<organism evidence="2 3">
    <name type="scientific">Terrimonas ginsenosidimutans</name>
    <dbReference type="NCBI Taxonomy" id="2908004"/>
    <lineage>
        <taxon>Bacteria</taxon>
        <taxon>Pseudomonadati</taxon>
        <taxon>Bacteroidota</taxon>
        <taxon>Chitinophagia</taxon>
        <taxon>Chitinophagales</taxon>
        <taxon>Chitinophagaceae</taxon>
        <taxon>Terrimonas</taxon>
    </lineage>
</organism>
<keyword evidence="1" id="KW-0732">Signal</keyword>